<keyword evidence="2" id="KW-1185">Reference proteome</keyword>
<dbReference type="Proteomes" id="UP001225596">
    <property type="component" value="Unassembled WGS sequence"/>
</dbReference>
<reference evidence="1 2" key="1">
    <citation type="submission" date="2023-08" db="EMBL/GenBank/DDBJ databases">
        <title>Oxalobacteraceae gen .nov., isolated from river sludge outside the plant.</title>
        <authorList>
            <person name="Zhao S.Y."/>
        </authorList>
    </citation>
    <scope>NUCLEOTIDE SEQUENCE [LARGE SCALE GENOMIC DNA]</scope>
    <source>
        <strain evidence="1 2">R-40</strain>
    </source>
</reference>
<dbReference type="RefSeq" id="WP_338438345.1">
    <property type="nucleotide sequence ID" value="NZ_JAUYVH010000020.1"/>
</dbReference>
<gene>
    <name evidence="1" type="ORF">Q8A64_18065</name>
</gene>
<evidence type="ECO:0000313" key="1">
    <source>
        <dbReference type="EMBL" id="MDQ9172315.1"/>
    </source>
</evidence>
<dbReference type="EMBL" id="JAUYVH010000020">
    <property type="protein sequence ID" value="MDQ9172315.1"/>
    <property type="molecule type" value="Genomic_DNA"/>
</dbReference>
<sequence>MSKKEKLLQRFLATPPVKDFRWDDFATLMDQLGFDLREKKGGSSHKYFEFREDKNVVIDIHRPHPSGILWSVQIKAVREKLKELGVL</sequence>
<proteinExistence type="predicted"/>
<protein>
    <recommendedName>
        <fullName evidence="3">HicA-like toxin of HicAB toxin-antitoxin system</fullName>
    </recommendedName>
</protein>
<accession>A0ABU1BTI5</accession>
<evidence type="ECO:0008006" key="3">
    <source>
        <dbReference type="Google" id="ProtNLM"/>
    </source>
</evidence>
<organism evidence="1 2">
    <name type="scientific">Keguizhuia sedimenti</name>
    <dbReference type="NCBI Taxonomy" id="3064264"/>
    <lineage>
        <taxon>Bacteria</taxon>
        <taxon>Pseudomonadati</taxon>
        <taxon>Pseudomonadota</taxon>
        <taxon>Betaproteobacteria</taxon>
        <taxon>Burkholderiales</taxon>
        <taxon>Oxalobacteraceae</taxon>
        <taxon>Keguizhuia</taxon>
    </lineage>
</organism>
<name>A0ABU1BTI5_9BURK</name>
<comment type="caution">
    <text evidence="1">The sequence shown here is derived from an EMBL/GenBank/DDBJ whole genome shotgun (WGS) entry which is preliminary data.</text>
</comment>
<evidence type="ECO:0000313" key="2">
    <source>
        <dbReference type="Proteomes" id="UP001225596"/>
    </source>
</evidence>